<sequence length="131" mass="15492">MARFLHFSMALYNKETWKYNHWQVNFPKVSKLVSYHTNEGWSGDGENLAIFRLTNFSSLVGFSSNILTEDKQTFLDALTDLKLAKLDYPNFSHSLLYKIYKQNEYKGAYFDYFYMIADKQSECLYVLPIHI</sequence>
<dbReference type="EMBL" id="CP015907">
    <property type="protein sequence ID" value="WOW93889.1"/>
    <property type="molecule type" value="Genomic_DNA"/>
</dbReference>
<proteinExistence type="predicted"/>
<organism evidence="1 2">
    <name type="scientific">Lactococcus lactis subsp. cremoris</name>
    <name type="common">Streptococcus cremoris</name>
    <dbReference type="NCBI Taxonomy" id="1359"/>
    <lineage>
        <taxon>Bacteria</taxon>
        <taxon>Bacillati</taxon>
        <taxon>Bacillota</taxon>
        <taxon>Bacilli</taxon>
        <taxon>Lactobacillales</taxon>
        <taxon>Streptococcaceae</taxon>
        <taxon>Lactococcus</taxon>
    </lineage>
</organism>
<dbReference type="Proteomes" id="UP000192016">
    <property type="component" value="Chromosome"/>
</dbReference>
<accession>A0AAJ6MI36</accession>
<dbReference type="RefSeq" id="WP_081172429.1">
    <property type="nucleotide sequence ID" value="NZ_CP015894.2"/>
</dbReference>
<gene>
    <name evidence="1" type="ORF">LLUC109_1165</name>
</gene>
<evidence type="ECO:0000313" key="2">
    <source>
        <dbReference type="Proteomes" id="UP000192016"/>
    </source>
</evidence>
<protein>
    <submittedName>
        <fullName evidence="1">Uncharacterized protein</fullName>
    </submittedName>
</protein>
<dbReference type="AlphaFoldDB" id="A0AAJ6MI36"/>
<evidence type="ECO:0000313" key="1">
    <source>
        <dbReference type="EMBL" id="WOW93889.1"/>
    </source>
</evidence>
<reference evidence="1 2" key="1">
    <citation type="journal article" date="2017" name="BMC Genomics">
        <title>Comparative and functional genomics of the Lactococcus lactis taxon; insights into evolution and niche adaptation.</title>
        <authorList>
            <person name="Kelleher P."/>
            <person name="Bottacini F."/>
            <person name="Mahony J."/>
            <person name="Kilcawley K.N."/>
            <person name="van Sinderen D."/>
        </authorList>
    </citation>
    <scope>NUCLEOTIDE SEQUENCE [LARGE SCALE GENOMIC DNA]</scope>
    <source>
        <strain evidence="1 2">UC109</strain>
    </source>
</reference>
<name>A0AAJ6MI36_LACLC</name>